<gene>
    <name evidence="2" type="ORF">IFR04_007234</name>
</gene>
<feature type="transmembrane region" description="Helical" evidence="1">
    <location>
        <begin position="42"/>
        <end position="63"/>
    </location>
</feature>
<protein>
    <submittedName>
        <fullName evidence="2">Uncharacterized protein</fullName>
    </submittedName>
</protein>
<dbReference type="OrthoDB" id="3561782at2759"/>
<name>A0A8H7W8W1_9HELO</name>
<evidence type="ECO:0000313" key="2">
    <source>
        <dbReference type="EMBL" id="KAG4419637.1"/>
    </source>
</evidence>
<evidence type="ECO:0000256" key="1">
    <source>
        <dbReference type="SAM" id="Phobius"/>
    </source>
</evidence>
<organism evidence="2 3">
    <name type="scientific">Cadophora malorum</name>
    <dbReference type="NCBI Taxonomy" id="108018"/>
    <lineage>
        <taxon>Eukaryota</taxon>
        <taxon>Fungi</taxon>
        <taxon>Dikarya</taxon>
        <taxon>Ascomycota</taxon>
        <taxon>Pezizomycotina</taxon>
        <taxon>Leotiomycetes</taxon>
        <taxon>Helotiales</taxon>
        <taxon>Ploettnerulaceae</taxon>
        <taxon>Cadophora</taxon>
    </lineage>
</organism>
<dbReference type="Proteomes" id="UP000664132">
    <property type="component" value="Unassembled WGS sequence"/>
</dbReference>
<dbReference type="AlphaFoldDB" id="A0A8H7W8W1"/>
<accession>A0A8H7W8W1</accession>
<keyword evidence="3" id="KW-1185">Reference proteome</keyword>
<proteinExistence type="predicted"/>
<evidence type="ECO:0000313" key="3">
    <source>
        <dbReference type="Proteomes" id="UP000664132"/>
    </source>
</evidence>
<keyword evidence="1" id="KW-0812">Transmembrane</keyword>
<comment type="caution">
    <text evidence="2">The sequence shown here is derived from an EMBL/GenBank/DDBJ whole genome shotgun (WGS) entry which is preliminary data.</text>
</comment>
<keyword evidence="1" id="KW-1133">Transmembrane helix</keyword>
<reference evidence="2" key="1">
    <citation type="submission" date="2021-02" db="EMBL/GenBank/DDBJ databases">
        <title>Genome sequence Cadophora malorum strain M34.</title>
        <authorList>
            <person name="Stefanovic E."/>
            <person name="Vu D."/>
            <person name="Scully C."/>
            <person name="Dijksterhuis J."/>
            <person name="Roader J."/>
            <person name="Houbraken J."/>
        </authorList>
    </citation>
    <scope>NUCLEOTIDE SEQUENCE</scope>
    <source>
        <strain evidence="2">M34</strain>
    </source>
</reference>
<sequence>MTSSSSSLVPPTALTISSQSFSTALPTLTADPRSGFSTGEKAGIGIGASVGALFVISLVFLAYRFGKRIRKEGVMLDREEMGEKRIKKPDMQIYVPLTVDEKRELDRRRRASELEGGGMAVEMDGGERAELEARRRMARDLHELGS</sequence>
<keyword evidence="1" id="KW-0472">Membrane</keyword>
<dbReference type="EMBL" id="JAFJYH010000101">
    <property type="protein sequence ID" value="KAG4419637.1"/>
    <property type="molecule type" value="Genomic_DNA"/>
</dbReference>